<dbReference type="GeneID" id="73469258"/>
<dbReference type="EMBL" id="JAGSYN010000110">
    <property type="protein sequence ID" value="KAG7664019.1"/>
    <property type="molecule type" value="Genomic_DNA"/>
</dbReference>
<dbReference type="InterPro" id="IPR000818">
    <property type="entry name" value="TEA/ATTS_dom"/>
</dbReference>
<accession>A0A8J5QD55</accession>
<reference evidence="3 4" key="1">
    <citation type="journal article" date="2021" name="DNA Res.">
        <title>Genome analysis of Candida subhashii reveals its hybrid nature and dual mitochondrial genome conformations.</title>
        <authorList>
            <person name="Mixao V."/>
            <person name="Hegedusova E."/>
            <person name="Saus E."/>
            <person name="Pryszcz L.P."/>
            <person name="Cillingova A."/>
            <person name="Nosek J."/>
            <person name="Gabaldon T."/>
        </authorList>
    </citation>
    <scope>NUCLEOTIDE SEQUENCE [LARGE SCALE GENOMIC DNA]</scope>
    <source>
        <strain evidence="3 4">CBS 10753</strain>
    </source>
</reference>
<protein>
    <recommendedName>
        <fullName evidence="2">TEA domain-containing protein</fullName>
    </recommendedName>
</protein>
<keyword evidence="4" id="KW-1185">Reference proteome</keyword>
<dbReference type="Proteomes" id="UP000694255">
    <property type="component" value="Unassembled WGS sequence"/>
</dbReference>
<comment type="caution">
    <text evidence="3">The sequence shown here is derived from an EMBL/GenBank/DDBJ whole genome shotgun (WGS) entry which is preliminary data.</text>
</comment>
<sequence>MDSMRSEQVDLFLGNSLHNEINSENNTKPKLYPQTPKVTITKAENTNNSTMLRPDTPSFHFGLNLSPSFEFSSPVHPTSSPFKPLNTNGTTIKGVKPLIIRDSLPTKLNSNDFKYDTKRELSRSTDDETTISHEEELWSPRVNNTQPNMTTMISNDGLSEDQNSEGRPRQGISTNFLTPRKFMIGESGNNDENSSGGSSSREPATPSVVLKEGVKRRKLQIRNTPNRSIASKIDTTIDSPASPKVDSTDSEVLHAASAVLAGSLANKEEKVWNPELDDVLIKSFLKYREFRASQSGGHSSVLKNTSQNRVLSRMIFNKTGISRSAKQISSRLFRLSKSNRLDKKGRITQTPQSGSSNQRLDELIQTPLDDLMFTQGSSNQSNRTIGSEFDALLSSSPVNIDIHDAPTYELFLKEFNLQYVSNNQVEHHIFSKLNSRGESRQSLSTLASKYQIAPKILQMLHEDGIPLWLISHDVNLLVNHQQPFTTSTPRSAITETPYHFPLNLMNGQIDSYMDINVTCSENRTKMLSWNSFTQIFKGKNSNNKLSEFIEMVNGYYVSSSNAYSLQIPFMKCFFMGYINYLVNGQSSVSENDNLRIYQAIYKNKGNNGMGFDADKSQLKGYIIHEFNMRGTSGKSALEIITVTEDNSQKKFGTSDNIIQCKQELDDNETIPADSSPIKGTPSDELHFGTPSRPEIRIDVRKANSSRGMNAGPMTAPACDSTISYMPNKAQYFENNLMRQQMTPMPAIVGQVQRPPLQYSQSLATIEDWKRQATGINLLSGTMDQKVRLMANPFMNSSNPGPAHPTELQPSFMESQTFTQIQQFSRQMTSNYHLNQQIQQPQETYMYPNNISRVTQNFQEQQNMYMQQNNNQMNFDQVYPVNFGNQQMQFMANNVQAAPTQNMQNIMSKVNESASNFGQNESLNKENINPRNIKFGPILEYDPSEDIKKFRQTNNSAKRSIGTNSFPVNTPVNFYKPKMN</sequence>
<organism evidence="3 4">
    <name type="scientific">[Candida] subhashii</name>
    <dbReference type="NCBI Taxonomy" id="561895"/>
    <lineage>
        <taxon>Eukaryota</taxon>
        <taxon>Fungi</taxon>
        <taxon>Dikarya</taxon>
        <taxon>Ascomycota</taxon>
        <taxon>Saccharomycotina</taxon>
        <taxon>Pichiomycetes</taxon>
        <taxon>Debaryomycetaceae</taxon>
        <taxon>Spathaspora</taxon>
    </lineage>
</organism>
<feature type="compositionally biased region" description="Polar residues" evidence="1">
    <location>
        <begin position="141"/>
        <end position="157"/>
    </location>
</feature>
<dbReference type="AlphaFoldDB" id="A0A8J5QD55"/>
<dbReference type="OrthoDB" id="10006572at2759"/>
<proteinExistence type="predicted"/>
<gene>
    <name evidence="3" type="ORF">J8A68_002457</name>
</gene>
<dbReference type="Pfam" id="PF01285">
    <property type="entry name" value="TEA"/>
    <property type="match status" value="1"/>
</dbReference>
<feature type="region of interest" description="Disordered" evidence="1">
    <location>
        <begin position="141"/>
        <end position="246"/>
    </location>
</feature>
<feature type="domain" description="TEA" evidence="2">
    <location>
        <begin position="268"/>
        <end position="337"/>
    </location>
</feature>
<name>A0A8J5QD55_9ASCO</name>
<dbReference type="RefSeq" id="XP_049264251.1">
    <property type="nucleotide sequence ID" value="XM_049406210.1"/>
</dbReference>
<evidence type="ECO:0000313" key="4">
    <source>
        <dbReference type="Proteomes" id="UP000694255"/>
    </source>
</evidence>
<evidence type="ECO:0000313" key="3">
    <source>
        <dbReference type="EMBL" id="KAG7664019.1"/>
    </source>
</evidence>
<dbReference type="GO" id="GO:0003700">
    <property type="term" value="F:DNA-binding transcription factor activity"/>
    <property type="evidence" value="ECO:0007669"/>
    <property type="project" value="InterPro"/>
</dbReference>
<feature type="compositionally biased region" description="Low complexity" evidence="1">
    <location>
        <begin position="185"/>
        <end position="202"/>
    </location>
</feature>
<evidence type="ECO:0000256" key="1">
    <source>
        <dbReference type="SAM" id="MobiDB-lite"/>
    </source>
</evidence>
<evidence type="ECO:0000259" key="2">
    <source>
        <dbReference type="Pfam" id="PF01285"/>
    </source>
</evidence>
<feature type="compositionally biased region" description="Polar residues" evidence="1">
    <location>
        <begin position="221"/>
        <end position="239"/>
    </location>
</feature>